<dbReference type="Proteomes" id="UP000000724">
    <property type="component" value="Contig Pc00c21"/>
</dbReference>
<evidence type="ECO:0000313" key="1">
    <source>
        <dbReference type="EMBL" id="CAP96731.1"/>
    </source>
</evidence>
<dbReference type="EMBL" id="AM920436">
    <property type="protein sequence ID" value="CAP96731.1"/>
    <property type="molecule type" value="Genomic_DNA"/>
</dbReference>
<dbReference type="AlphaFoldDB" id="B6HNW1"/>
<name>B6HNW1_PENRW</name>
<keyword evidence="2" id="KW-1185">Reference proteome</keyword>
<evidence type="ECO:0000313" key="2">
    <source>
        <dbReference type="Proteomes" id="UP000000724"/>
    </source>
</evidence>
<reference evidence="1 2" key="1">
    <citation type="journal article" date="2008" name="Nat. Biotechnol.">
        <title>Genome sequencing and analysis of the filamentous fungus Penicillium chrysogenum.</title>
        <authorList>
            <person name="van den Berg M.A."/>
            <person name="Albang R."/>
            <person name="Albermann K."/>
            <person name="Badger J.H."/>
            <person name="Daran J.-M."/>
            <person name="Driessen A.J.M."/>
            <person name="Garcia-Estrada C."/>
            <person name="Fedorova N.D."/>
            <person name="Harris D.M."/>
            <person name="Heijne W.H.M."/>
            <person name="Joardar V.S."/>
            <person name="Kiel J.A.K.W."/>
            <person name="Kovalchuk A."/>
            <person name="Martin J.F."/>
            <person name="Nierman W.C."/>
            <person name="Nijland J.G."/>
            <person name="Pronk J.T."/>
            <person name="Roubos J.A."/>
            <person name="van der Klei I.J."/>
            <person name="van Peij N.N.M.E."/>
            <person name="Veenhuis M."/>
            <person name="von Doehren H."/>
            <person name="Wagner C."/>
            <person name="Wortman J.R."/>
            <person name="Bovenberg R.A.L."/>
        </authorList>
    </citation>
    <scope>NUCLEOTIDE SEQUENCE [LARGE SCALE GENOMIC DNA]</scope>
    <source>
        <strain evidence="2">ATCC 28089 / DSM 1075 / NRRL 1951 / Wisconsin 54-1255</strain>
    </source>
</reference>
<gene>
    <name evidence="1" type="ORF">Pc21g18340</name>
    <name evidence="1" type="ORF">PCH_Pc21g18340</name>
</gene>
<protein>
    <submittedName>
        <fullName evidence="1">Uncharacterized protein</fullName>
    </submittedName>
</protein>
<accession>B6HNW1</accession>
<sequence length="115" mass="12644">MVVMRDGHRTIFCHPDALNASKRPQGNSSGMMVGAALALTSRRTLHSDIWFTTAECRDHASPGRGNISLIAKFRNQGRANDIAREVEIIVASSGPNPCIATFQQQKWEGCIWPLP</sequence>
<dbReference type="VEuPathDB" id="FungiDB:PCH_Pc21g18340"/>
<organism evidence="1 2">
    <name type="scientific">Penicillium rubens (strain ATCC 28089 / DSM 1075 / NRRL 1951 / Wisconsin 54-1255)</name>
    <name type="common">Penicillium chrysogenum</name>
    <dbReference type="NCBI Taxonomy" id="500485"/>
    <lineage>
        <taxon>Eukaryota</taxon>
        <taxon>Fungi</taxon>
        <taxon>Dikarya</taxon>
        <taxon>Ascomycota</taxon>
        <taxon>Pezizomycotina</taxon>
        <taxon>Eurotiomycetes</taxon>
        <taxon>Eurotiomycetidae</taxon>
        <taxon>Eurotiales</taxon>
        <taxon>Aspergillaceae</taxon>
        <taxon>Penicillium</taxon>
        <taxon>Penicillium chrysogenum species complex</taxon>
    </lineage>
</organism>
<dbReference type="HOGENOM" id="CLU_2109835_0_0_1"/>
<proteinExistence type="predicted"/>